<name>A0A4R3TDF8_9FIRM</name>
<keyword evidence="2" id="KW-1185">Reference proteome</keyword>
<accession>A0A4R3TDF8</accession>
<proteinExistence type="predicted"/>
<reference evidence="1 2" key="1">
    <citation type="submission" date="2019-03" db="EMBL/GenBank/DDBJ databases">
        <title>Genomic Encyclopedia of Type Strains, Phase IV (KMG-IV): sequencing the most valuable type-strain genomes for metagenomic binning, comparative biology and taxonomic classification.</title>
        <authorList>
            <person name="Goeker M."/>
        </authorList>
    </citation>
    <scope>NUCLEOTIDE SEQUENCE [LARGE SCALE GENOMIC DNA]</scope>
    <source>
        <strain evidence="1 2">DSM 29481</strain>
    </source>
</reference>
<evidence type="ECO:0000313" key="1">
    <source>
        <dbReference type="EMBL" id="TCU60021.1"/>
    </source>
</evidence>
<gene>
    <name evidence="1" type="ORF">EDD61_10958</name>
</gene>
<evidence type="ECO:0000313" key="2">
    <source>
        <dbReference type="Proteomes" id="UP000295773"/>
    </source>
</evidence>
<sequence>MAREYNIVERLKRRNEKPTVILDEEHKYPINTKKTNVLCMMAYIRKTEKRGKEESDPVKDMEMMDHIIKMGLGEEAAAYIAEQDYTFAVMQDIIDVIMAAIGDEETSFEKEEKEEKK</sequence>
<dbReference type="EMBL" id="SMBP01000009">
    <property type="protein sequence ID" value="TCU60021.1"/>
    <property type="molecule type" value="Genomic_DNA"/>
</dbReference>
<dbReference type="Proteomes" id="UP000295773">
    <property type="component" value="Unassembled WGS sequence"/>
</dbReference>
<dbReference type="AlphaFoldDB" id="A0A4R3TDF8"/>
<protein>
    <recommendedName>
        <fullName evidence="3">Tail assembly chaperone</fullName>
    </recommendedName>
</protein>
<evidence type="ECO:0008006" key="3">
    <source>
        <dbReference type="Google" id="ProtNLM"/>
    </source>
</evidence>
<comment type="caution">
    <text evidence="1">The sequence shown here is derived from an EMBL/GenBank/DDBJ whole genome shotgun (WGS) entry which is preliminary data.</text>
</comment>
<dbReference type="RefSeq" id="WP_132224719.1">
    <property type="nucleotide sequence ID" value="NZ_JANKBG010000009.1"/>
</dbReference>
<organism evidence="1 2">
    <name type="scientific">Longicatena caecimuris</name>
    <dbReference type="NCBI Taxonomy" id="1796635"/>
    <lineage>
        <taxon>Bacteria</taxon>
        <taxon>Bacillati</taxon>
        <taxon>Bacillota</taxon>
        <taxon>Erysipelotrichia</taxon>
        <taxon>Erysipelotrichales</taxon>
        <taxon>Erysipelotrichaceae</taxon>
        <taxon>Longicatena</taxon>
    </lineage>
</organism>